<dbReference type="Proteomes" id="UP000665020">
    <property type="component" value="Chromosome"/>
</dbReference>
<dbReference type="RefSeq" id="WP_230868583.1">
    <property type="nucleotide sequence ID" value="NZ_CP046640.1"/>
</dbReference>
<protein>
    <recommendedName>
        <fullName evidence="4">Porin</fullName>
    </recommendedName>
</protein>
<reference evidence="2" key="1">
    <citation type="submission" date="2019-12" db="EMBL/GenBank/DDBJ databases">
        <authorList>
            <person name="zhang j."/>
            <person name="sun C.M."/>
        </authorList>
    </citation>
    <scope>NUCLEOTIDE SEQUENCE</scope>
    <source>
        <strain evidence="2">NS-1</strain>
    </source>
</reference>
<gene>
    <name evidence="2" type="ORF">GM661_02400</name>
</gene>
<evidence type="ECO:0008006" key="4">
    <source>
        <dbReference type="Google" id="ProtNLM"/>
    </source>
</evidence>
<dbReference type="KEGG" id="ifn:GM661_02400"/>
<evidence type="ECO:0000256" key="1">
    <source>
        <dbReference type="SAM" id="MobiDB-lite"/>
    </source>
</evidence>
<name>A0A8A7K5D2_9FIRM</name>
<keyword evidence="3" id="KW-1185">Reference proteome</keyword>
<feature type="compositionally biased region" description="Acidic residues" evidence="1">
    <location>
        <begin position="190"/>
        <end position="212"/>
    </location>
</feature>
<accession>A0A8A7K5D2</accession>
<proteinExistence type="predicted"/>
<dbReference type="AlphaFoldDB" id="A0A8A7K5D2"/>
<evidence type="ECO:0000313" key="2">
    <source>
        <dbReference type="EMBL" id="QTL96906.1"/>
    </source>
</evidence>
<evidence type="ECO:0000313" key="3">
    <source>
        <dbReference type="Proteomes" id="UP000665020"/>
    </source>
</evidence>
<feature type="region of interest" description="Disordered" evidence="1">
    <location>
        <begin position="185"/>
        <end position="215"/>
    </location>
</feature>
<organism evidence="2 3">
    <name type="scientific">Iocasia fonsfrigidae</name>
    <dbReference type="NCBI Taxonomy" id="2682810"/>
    <lineage>
        <taxon>Bacteria</taxon>
        <taxon>Bacillati</taxon>
        <taxon>Bacillota</taxon>
        <taxon>Clostridia</taxon>
        <taxon>Halanaerobiales</taxon>
        <taxon>Halanaerobiaceae</taxon>
        <taxon>Iocasia</taxon>
    </lineage>
</organism>
<dbReference type="Gene3D" id="2.40.160.60">
    <property type="entry name" value="Outer membrane protein transport protein (OMPP1/FadL/TodX)"/>
    <property type="match status" value="1"/>
</dbReference>
<sequence>MQKAVLVLTFLLIMLTLEPVLARGAAIVIDDYVFNNIYINSYYDLIDSYSLGNLNLRLPDEENDDFNDETEHDLKALASLYGNRQPDRVGDEIGLIVRDDEYIGNNFLQNNINLDRKSLKINPVPGLSLNADFIVLDDDDIKESNSNLNLFYELNSKTTLRAGYGLANKEWWDYEDIILEDNDGNNGIDENIDEDNMADGDSIDDEMSEEESTSTLEKGNLFLDSDRSEASLIGISYKTSDYLTLSADYINNIVGEEDVDYSTVLGLAYADNGNQLKYHYQIDFGDAKTTETGIEIGYRDLLTFNASYKLLDPDQLKNQLAESVWDFGVGFKLDEKSSISFGYQLIKNEESDDISLETDKESNLKAQLEIKF</sequence>
<dbReference type="EMBL" id="CP046640">
    <property type="protein sequence ID" value="QTL96906.1"/>
    <property type="molecule type" value="Genomic_DNA"/>
</dbReference>